<organism evidence="1 2">
    <name type="scientific">Pyrococcus kukulkanii</name>
    <dbReference type="NCBI Taxonomy" id="1609559"/>
    <lineage>
        <taxon>Archaea</taxon>
        <taxon>Methanobacteriati</taxon>
        <taxon>Methanobacteriota</taxon>
        <taxon>Thermococci</taxon>
        <taxon>Thermococcales</taxon>
        <taxon>Thermococcaceae</taxon>
        <taxon>Pyrococcus</taxon>
    </lineage>
</organism>
<comment type="caution">
    <text evidence="1">The sequence shown here is derived from an EMBL/GenBank/DDBJ whole genome shotgun (WGS) entry which is preliminary data.</text>
</comment>
<proteinExistence type="predicted"/>
<name>A0ABV4T612_9EURY</name>
<evidence type="ECO:0000313" key="1">
    <source>
        <dbReference type="EMBL" id="MFA4805120.1"/>
    </source>
</evidence>
<reference evidence="1 2" key="1">
    <citation type="submission" date="2023-03" db="EMBL/GenBank/DDBJ databases">
        <title>Speciation in Pyrococcus: adaptation to high temperature as a mechanism.</title>
        <authorList>
            <person name="Gu J."/>
        </authorList>
    </citation>
    <scope>NUCLEOTIDE SEQUENCE [LARGE SCALE GENOMIC DNA]</scope>
    <source>
        <strain evidence="1 2">LMOA34</strain>
    </source>
</reference>
<dbReference type="RefSeq" id="WP_372824467.1">
    <property type="nucleotide sequence ID" value="NZ_JARRIG010000007.1"/>
</dbReference>
<evidence type="ECO:0008006" key="3">
    <source>
        <dbReference type="Google" id="ProtNLM"/>
    </source>
</evidence>
<evidence type="ECO:0000313" key="2">
    <source>
        <dbReference type="Proteomes" id="UP001571980"/>
    </source>
</evidence>
<keyword evidence="2" id="KW-1185">Reference proteome</keyword>
<gene>
    <name evidence="1" type="ORF">P8X34_10330</name>
</gene>
<sequence length="166" mass="18689">MKGKFGILGLVLLVVAGLVAVPAPVSAVRSPVIFDTMANIYAVWYEDVMQRNEKALEILKNVTVEGNTVVLPGNATAPAKIYNLTMQSIETELELAKMYRELGQNTFGYAKYIWNRLAYLRARTAMITAMNFLAEAYDKPEYKVDMKYPPALIKLKEMFDKLISEI</sequence>
<protein>
    <recommendedName>
        <fullName evidence="3">Pyrolysin</fullName>
    </recommendedName>
</protein>
<accession>A0ABV4T612</accession>
<dbReference type="Proteomes" id="UP001571980">
    <property type="component" value="Unassembled WGS sequence"/>
</dbReference>
<dbReference type="EMBL" id="JARRIG010000007">
    <property type="protein sequence ID" value="MFA4805120.1"/>
    <property type="molecule type" value="Genomic_DNA"/>
</dbReference>